<evidence type="ECO:0000313" key="1">
    <source>
        <dbReference type="EMBL" id="URQ62838.1"/>
    </source>
</evidence>
<sequence>MDNKDLEKLTEHFFEKCPTEARNFFHQILDKLEKIEDKISALENKTSK</sequence>
<protein>
    <submittedName>
        <fullName evidence="1">Uncharacterized protein</fullName>
    </submittedName>
</protein>
<proteinExistence type="predicted"/>
<organism evidence="1 2">
    <name type="scientific">SAR86 cluster bacterium</name>
    <dbReference type="NCBI Taxonomy" id="2030880"/>
    <lineage>
        <taxon>Bacteria</taxon>
        <taxon>Pseudomonadati</taxon>
        <taxon>Pseudomonadota</taxon>
        <taxon>Gammaproteobacteria</taxon>
        <taxon>SAR86 cluster</taxon>
    </lineage>
</organism>
<gene>
    <name evidence="1" type="ORF">M9B40_03690</name>
</gene>
<dbReference type="AlphaFoldDB" id="A0A9Q8X3M8"/>
<dbReference type="EMBL" id="CP097966">
    <property type="protein sequence ID" value="URQ62838.1"/>
    <property type="molecule type" value="Genomic_DNA"/>
</dbReference>
<keyword evidence="2" id="KW-1185">Reference proteome</keyword>
<evidence type="ECO:0000313" key="2">
    <source>
        <dbReference type="Proteomes" id="UP001056381"/>
    </source>
</evidence>
<dbReference type="Proteomes" id="UP001056381">
    <property type="component" value="Chromosome"/>
</dbReference>
<accession>A0A9Q8X3M8</accession>
<name>A0A9Q8X3M8_9GAMM</name>
<reference evidence="1" key="1">
    <citation type="submission" date="2022-05" db="EMBL/GenBank/DDBJ databases">
        <title>Single-amplified genomics reveal most streamlined microbe among free-living bacteria.</title>
        <authorList>
            <person name="Roda-Garcia J."/>
            <person name="Haro-Moreno J.M."/>
            <person name="Rodriguez-Valera F."/>
            <person name="Almagro-Moreno S."/>
            <person name="Lopez-Perez M."/>
        </authorList>
    </citation>
    <scope>NUCLEOTIDE SEQUENCE</scope>
    <source>
        <strain evidence="1">TMED112-D2-2</strain>
    </source>
</reference>